<comment type="similarity">
    <text evidence="1">Belongs to the AHA1 family.</text>
</comment>
<keyword evidence="4" id="KW-1185">Reference proteome</keyword>
<dbReference type="Proteomes" id="UP000183413">
    <property type="component" value="Unassembled WGS sequence"/>
</dbReference>
<protein>
    <submittedName>
        <fullName evidence="3">Uncharacterized conserved protein YndB, AHSA1/START domain</fullName>
    </submittedName>
</protein>
<evidence type="ECO:0000313" key="4">
    <source>
        <dbReference type="Proteomes" id="UP000183413"/>
    </source>
</evidence>
<dbReference type="EMBL" id="FOVH01000022">
    <property type="protein sequence ID" value="SFQ13285.1"/>
    <property type="molecule type" value="Genomic_DNA"/>
</dbReference>
<feature type="domain" description="Activator of Hsp90 ATPase homologue 1/2-like C-terminal" evidence="2">
    <location>
        <begin position="20"/>
        <end position="121"/>
    </location>
</feature>
<dbReference type="CDD" id="cd07814">
    <property type="entry name" value="SRPBCC_CalC_Aha1-like"/>
    <property type="match status" value="1"/>
</dbReference>
<organism evidence="3 4">
    <name type="scientific">Actinomadura madurae</name>
    <dbReference type="NCBI Taxonomy" id="1993"/>
    <lineage>
        <taxon>Bacteria</taxon>
        <taxon>Bacillati</taxon>
        <taxon>Actinomycetota</taxon>
        <taxon>Actinomycetes</taxon>
        <taxon>Streptosporangiales</taxon>
        <taxon>Thermomonosporaceae</taxon>
        <taxon>Actinomadura</taxon>
    </lineage>
</organism>
<proteinExistence type="inferred from homology"/>
<dbReference type="Gene3D" id="3.30.530.20">
    <property type="match status" value="1"/>
</dbReference>
<evidence type="ECO:0000256" key="1">
    <source>
        <dbReference type="ARBA" id="ARBA00006817"/>
    </source>
</evidence>
<dbReference type="RefSeq" id="WP_075024382.1">
    <property type="nucleotide sequence ID" value="NZ_FOVH01000022.1"/>
</dbReference>
<dbReference type="Pfam" id="PF08327">
    <property type="entry name" value="AHSA1"/>
    <property type="match status" value="1"/>
</dbReference>
<evidence type="ECO:0000313" key="3">
    <source>
        <dbReference type="EMBL" id="SFQ13285.1"/>
    </source>
</evidence>
<dbReference type="InterPro" id="IPR013538">
    <property type="entry name" value="ASHA1/2-like_C"/>
</dbReference>
<dbReference type="SUPFAM" id="SSF55961">
    <property type="entry name" value="Bet v1-like"/>
    <property type="match status" value="1"/>
</dbReference>
<gene>
    <name evidence="3" type="ORF">SAMN04489713_122134</name>
</gene>
<accession>A0A1I5W0P3</accession>
<dbReference type="InterPro" id="IPR023393">
    <property type="entry name" value="START-like_dom_sf"/>
</dbReference>
<dbReference type="InParanoid" id="A0A1I5W0P3"/>
<evidence type="ECO:0000259" key="2">
    <source>
        <dbReference type="Pfam" id="PF08327"/>
    </source>
</evidence>
<name>A0A1I5W0P3_9ACTN</name>
<dbReference type="AlphaFoldDB" id="A0A1I5W0P3"/>
<sequence>MAMTTASPDATEPLVVRDFDVPRSRIFDAWTDPGQLSRWISPEGCTAPRALITIDLRIGGRYDYCLVQTSDGTRFWMRQEITALEPSALLAFASGPMPEHGHPDPVTTRVELREYGSRARRHRCVLFPATFEPVHAAPERLEAWSGERYERGRRLILMLYSHVEDGRDDERAQGMADLLEQLALPTPKY</sequence>
<reference evidence="3 4" key="1">
    <citation type="submission" date="2016-10" db="EMBL/GenBank/DDBJ databases">
        <authorList>
            <person name="de Groot N.N."/>
        </authorList>
    </citation>
    <scope>NUCLEOTIDE SEQUENCE [LARGE SCALE GENOMIC DNA]</scope>
    <source>
        <strain evidence="3 4">DSM 43067</strain>
    </source>
</reference>
<dbReference type="STRING" id="1993.SAMN04489713_122134"/>